<feature type="region of interest" description="Disordered" evidence="1">
    <location>
        <begin position="579"/>
        <end position="611"/>
    </location>
</feature>
<evidence type="ECO:0000313" key="2">
    <source>
        <dbReference type="EMBL" id="KAH6653810.1"/>
    </source>
</evidence>
<feature type="compositionally biased region" description="Polar residues" evidence="1">
    <location>
        <begin position="504"/>
        <end position="518"/>
    </location>
</feature>
<dbReference type="GeneID" id="70136126"/>
<feature type="region of interest" description="Disordered" evidence="1">
    <location>
        <begin position="139"/>
        <end position="189"/>
    </location>
</feature>
<feature type="compositionally biased region" description="Gly residues" evidence="1">
    <location>
        <begin position="590"/>
        <end position="602"/>
    </location>
</feature>
<feature type="region of interest" description="Disordered" evidence="1">
    <location>
        <begin position="328"/>
        <end position="356"/>
    </location>
</feature>
<feature type="region of interest" description="Disordered" evidence="1">
    <location>
        <begin position="496"/>
        <end position="541"/>
    </location>
</feature>
<accession>A0A9P8ZY93</accession>
<feature type="compositionally biased region" description="Polar residues" evidence="1">
    <location>
        <begin position="443"/>
        <end position="452"/>
    </location>
</feature>
<feature type="compositionally biased region" description="Low complexity" evidence="1">
    <location>
        <begin position="579"/>
        <end position="589"/>
    </location>
</feature>
<feature type="compositionally biased region" description="Polar residues" evidence="1">
    <location>
        <begin position="286"/>
        <end position="313"/>
    </location>
</feature>
<protein>
    <submittedName>
        <fullName evidence="2">Uncharacterized protein</fullName>
    </submittedName>
</protein>
<feature type="compositionally biased region" description="Polar residues" evidence="1">
    <location>
        <begin position="328"/>
        <end position="337"/>
    </location>
</feature>
<organism evidence="2 3">
    <name type="scientific">Truncatella angustata</name>
    <dbReference type="NCBI Taxonomy" id="152316"/>
    <lineage>
        <taxon>Eukaryota</taxon>
        <taxon>Fungi</taxon>
        <taxon>Dikarya</taxon>
        <taxon>Ascomycota</taxon>
        <taxon>Pezizomycotina</taxon>
        <taxon>Sordariomycetes</taxon>
        <taxon>Xylariomycetidae</taxon>
        <taxon>Amphisphaeriales</taxon>
        <taxon>Sporocadaceae</taxon>
        <taxon>Truncatella</taxon>
    </lineage>
</organism>
<feature type="region of interest" description="Disordered" evidence="1">
    <location>
        <begin position="59"/>
        <end position="112"/>
    </location>
</feature>
<dbReference type="EMBL" id="JAGPXC010000004">
    <property type="protein sequence ID" value="KAH6653810.1"/>
    <property type="molecule type" value="Genomic_DNA"/>
</dbReference>
<dbReference type="Proteomes" id="UP000758603">
    <property type="component" value="Unassembled WGS sequence"/>
</dbReference>
<keyword evidence="3" id="KW-1185">Reference proteome</keyword>
<evidence type="ECO:0000313" key="3">
    <source>
        <dbReference type="Proteomes" id="UP000758603"/>
    </source>
</evidence>
<dbReference type="RefSeq" id="XP_045958080.1">
    <property type="nucleotide sequence ID" value="XM_046107235.1"/>
</dbReference>
<name>A0A9P8ZY93_9PEZI</name>
<feature type="region of interest" description="Disordered" evidence="1">
    <location>
        <begin position="722"/>
        <end position="749"/>
    </location>
</feature>
<gene>
    <name evidence="2" type="ORF">BKA67DRAFT_658151</name>
</gene>
<dbReference type="AlphaFoldDB" id="A0A9P8ZY93"/>
<feature type="compositionally biased region" description="Low complexity" evidence="1">
    <location>
        <begin position="259"/>
        <end position="284"/>
    </location>
</feature>
<feature type="region of interest" description="Disordered" evidence="1">
    <location>
        <begin position="1"/>
        <end position="22"/>
    </location>
</feature>
<reference evidence="2" key="1">
    <citation type="journal article" date="2021" name="Nat. Commun.">
        <title>Genetic determinants of endophytism in the Arabidopsis root mycobiome.</title>
        <authorList>
            <person name="Mesny F."/>
            <person name="Miyauchi S."/>
            <person name="Thiergart T."/>
            <person name="Pickel B."/>
            <person name="Atanasova L."/>
            <person name="Karlsson M."/>
            <person name="Huettel B."/>
            <person name="Barry K.W."/>
            <person name="Haridas S."/>
            <person name="Chen C."/>
            <person name="Bauer D."/>
            <person name="Andreopoulos W."/>
            <person name="Pangilinan J."/>
            <person name="LaButti K."/>
            <person name="Riley R."/>
            <person name="Lipzen A."/>
            <person name="Clum A."/>
            <person name="Drula E."/>
            <person name="Henrissat B."/>
            <person name="Kohler A."/>
            <person name="Grigoriev I.V."/>
            <person name="Martin F.M."/>
            <person name="Hacquard S."/>
        </authorList>
    </citation>
    <scope>NUCLEOTIDE SEQUENCE</scope>
    <source>
        <strain evidence="2">MPI-SDFR-AT-0073</strain>
    </source>
</reference>
<proteinExistence type="predicted"/>
<sequence length="785" mass="83315">MQSTVQTTPAPAPVVRPYGPATSSLHRVPLSLSASPLPPFGPLPPIPIKARSAFAVNAPSSPGQLRRQGSRSKLHESNLVLPGHPNVLRKRIPTEPPHLESSSPISLASSSPTIHSHTVKQFSQASLSSLKKEEFPSLSSYEPSTFFSNPSGSSPEEDKKKASKLPSQQGLTSNKREADSSKFTSLAVPTSHKGKEIAFQLPFRHALTSSKGKGISTELSSLPVPKSRKGKEIVTNSSSAPVSGKGKDKVSELPYLPGSTSARVSTKSKTSSTETDTELSSDSRGSQESLKSSFTSPPGYKSTTFPVPRTSDTLDLVPAPLKITRKSSLQLTPVSAQSSSSSTRLPTPGIPQLPDNDNVVKLAKTLPRRVSSSPDLRPCIKTRSSSSRDITVEPAFIDPVSRLHSADVPNRSRHRRAYAISNLNKSTSSRLSLVAEGDEGDQEQNVSGSQETTSDHYGDPELELITDQLRDLLAESIDRQYNQRVAENRITNPEVVRIGDTRRQPSLSEAAETSSGSRHSYEGTMGSCCSRRAQPPASSSFGSAATLVAPAGDGPTQPIDIPAGDIAVSLLARYHSPSSAGRGGSSFSSGVGGGVSGVGGPGSSEEDDLFGGQPDLPNLLYSASKARAANIVANEFLEEIELVAASTPRAVIPHAVPLPTRILSPILAATRVTAVVVELDLLASAEPEVWDLISARRRQAASGSTTVSNGSLLDHATISLGSKSREAQRQSRLLHEQDNRARAARKEHTLTRKASKAALKIVKSMGGEDGAKKVDKLSSFLEYHM</sequence>
<feature type="compositionally biased region" description="Low complexity" evidence="1">
    <location>
        <begin position="101"/>
        <end position="111"/>
    </location>
</feature>
<feature type="region of interest" description="Disordered" evidence="1">
    <location>
        <begin position="434"/>
        <end position="459"/>
    </location>
</feature>
<comment type="caution">
    <text evidence="2">The sequence shown here is derived from an EMBL/GenBank/DDBJ whole genome shotgun (WGS) entry which is preliminary data.</text>
</comment>
<feature type="compositionally biased region" description="Polar residues" evidence="1">
    <location>
        <begin position="139"/>
        <end position="154"/>
    </location>
</feature>
<feature type="compositionally biased region" description="Basic and acidic residues" evidence="1">
    <location>
        <begin position="723"/>
        <end position="749"/>
    </location>
</feature>
<feature type="region of interest" description="Disordered" evidence="1">
    <location>
        <begin position="210"/>
        <end position="316"/>
    </location>
</feature>
<evidence type="ECO:0000256" key="1">
    <source>
        <dbReference type="SAM" id="MobiDB-lite"/>
    </source>
</evidence>